<feature type="region of interest" description="Disordered" evidence="1">
    <location>
        <begin position="64"/>
        <end position="118"/>
    </location>
</feature>
<feature type="compositionally biased region" description="Low complexity" evidence="1">
    <location>
        <begin position="105"/>
        <end position="114"/>
    </location>
</feature>
<dbReference type="KEGG" id="brh:RBRH_04027"/>
<reference evidence="2 3" key="1">
    <citation type="journal article" date="2011" name="J. Bacteriol.">
        <title>Complete genome sequence of Burkholderia rhizoxinica, an endosymbiont of Rhizopus microsporus.</title>
        <authorList>
            <person name="Lackner G."/>
            <person name="Moebius N."/>
            <person name="Partida-Martinez L."/>
            <person name="Hertweck C."/>
        </authorList>
    </citation>
    <scope>NUCLEOTIDE SEQUENCE [LARGE SCALE GENOMIC DNA]</scope>
    <source>
        <strain evidence="3">DSM 19002 / CIP 109453 / HKI 454</strain>
    </source>
</reference>
<evidence type="ECO:0000313" key="2">
    <source>
        <dbReference type="EMBL" id="CBW74192.1"/>
    </source>
</evidence>
<dbReference type="Proteomes" id="UP000007437">
    <property type="component" value="Chromosome"/>
</dbReference>
<dbReference type="HOGENOM" id="CLU_1515140_0_0_4"/>
<organism evidence="2 3">
    <name type="scientific">Mycetohabitans rhizoxinica (strain DSM 19002 / CIP 109453 / HKI 454)</name>
    <name type="common">Paraburkholderia rhizoxinica</name>
    <dbReference type="NCBI Taxonomy" id="882378"/>
    <lineage>
        <taxon>Bacteria</taxon>
        <taxon>Pseudomonadati</taxon>
        <taxon>Pseudomonadota</taxon>
        <taxon>Betaproteobacteria</taxon>
        <taxon>Burkholderiales</taxon>
        <taxon>Burkholderiaceae</taxon>
        <taxon>Mycetohabitans</taxon>
    </lineage>
</organism>
<sequence length="177" mass="19715">MQRLPGFLRSGWRGAGWSWNGSRMWHRSRVAMASWRCQTLLHPTVPMPPLAHRRDIALRSAMRHRPSSFSSRPVPGPRGSGNPACRVVPARTPAPAARWRRAHRAGSGSPWRGRGPGRRAAYRATVRKALLATARPQPSGPRRAVGQSSHRCRDARRAAVMPNNSACFRGAPWIGRW</sequence>
<proteinExistence type="predicted"/>
<evidence type="ECO:0000313" key="3">
    <source>
        <dbReference type="Proteomes" id="UP000007437"/>
    </source>
</evidence>
<dbReference type="EMBL" id="FR687359">
    <property type="protein sequence ID" value="CBW74192.1"/>
    <property type="molecule type" value="Genomic_DNA"/>
</dbReference>
<dbReference type="AlphaFoldDB" id="E5ANL0"/>
<accession>E5ANL0</accession>
<protein>
    <submittedName>
        <fullName evidence="2">Uncharacterized protein</fullName>
    </submittedName>
</protein>
<gene>
    <name evidence="2" type="ordered locus">RBRH_04027</name>
</gene>
<evidence type="ECO:0000256" key="1">
    <source>
        <dbReference type="SAM" id="MobiDB-lite"/>
    </source>
</evidence>
<name>E5ANL0_MYCRK</name>
<feature type="compositionally biased region" description="Low complexity" evidence="1">
    <location>
        <begin position="83"/>
        <end position="97"/>
    </location>
</feature>